<organism evidence="5 6">
    <name type="scientific">Sinisalibacter lacisalsi</name>
    <dbReference type="NCBI Taxonomy" id="1526570"/>
    <lineage>
        <taxon>Bacteria</taxon>
        <taxon>Pseudomonadati</taxon>
        <taxon>Pseudomonadota</taxon>
        <taxon>Alphaproteobacteria</taxon>
        <taxon>Rhodobacterales</taxon>
        <taxon>Roseobacteraceae</taxon>
        <taxon>Sinisalibacter</taxon>
    </lineage>
</organism>
<proteinExistence type="inferred from homology"/>
<dbReference type="PANTHER" id="PTHR30502">
    <property type="entry name" value="2-KETO-3-DEOXY-L-RHAMNONATE ALDOLASE"/>
    <property type="match status" value="1"/>
</dbReference>
<gene>
    <name evidence="5" type="ORF">GCM10011358_11700</name>
</gene>
<keyword evidence="3" id="KW-0456">Lyase</keyword>
<evidence type="ECO:0000313" key="5">
    <source>
        <dbReference type="EMBL" id="GGD29357.1"/>
    </source>
</evidence>
<protein>
    <submittedName>
        <fullName evidence="5">2-keto-3-deoxy-L-rhamnonate aldolase</fullName>
    </submittedName>
</protein>
<dbReference type="Gene3D" id="3.20.20.60">
    <property type="entry name" value="Phosphoenolpyruvate-binding domains"/>
    <property type="match status" value="1"/>
</dbReference>
<dbReference type="InterPro" id="IPR050251">
    <property type="entry name" value="HpcH-HpaI_aldolase"/>
</dbReference>
<sequence>MPAPHNRLKTALKSGQMQIGLWLNSGSALVSEVAGAAGFDWCLLDAEHAPYDPAALADHLRALELGGTSAVVRVPVGEEWVIKQVLDLGAQTLLVPMVDTAAQAAEVVRATRYAPQGRRGVGAALARASGYGQVADYITTANAEIGVIVQAETRRAIANLDEIVAVDGVDCVFIGPADLSADMGYPGDLGAPEVVETIANAVRRIRAGGKAVGIIDFDPASFARYADLGVTFLGIGADVSLLRGAFVNALAAARATTTGSASPGR</sequence>
<name>A0ABQ1QKK7_9RHOB</name>
<dbReference type="EMBL" id="BMGI01000002">
    <property type="protein sequence ID" value="GGD29357.1"/>
    <property type="molecule type" value="Genomic_DNA"/>
</dbReference>
<evidence type="ECO:0000256" key="1">
    <source>
        <dbReference type="ARBA" id="ARBA00005568"/>
    </source>
</evidence>
<dbReference type="Pfam" id="PF03328">
    <property type="entry name" value="HpcH_HpaI"/>
    <property type="match status" value="1"/>
</dbReference>
<feature type="domain" description="HpcH/HpaI aldolase/citrate lyase" evidence="4">
    <location>
        <begin position="18"/>
        <end position="243"/>
    </location>
</feature>
<accession>A0ABQ1QKK7</accession>
<dbReference type="PANTHER" id="PTHR30502:SF0">
    <property type="entry name" value="PHOSPHOENOLPYRUVATE CARBOXYLASE FAMILY PROTEIN"/>
    <property type="match status" value="1"/>
</dbReference>
<dbReference type="RefSeq" id="WP_188526716.1">
    <property type="nucleotide sequence ID" value="NZ_BMGI01000002.1"/>
</dbReference>
<evidence type="ECO:0000313" key="6">
    <source>
        <dbReference type="Proteomes" id="UP000617355"/>
    </source>
</evidence>
<evidence type="ECO:0000256" key="3">
    <source>
        <dbReference type="ARBA" id="ARBA00023239"/>
    </source>
</evidence>
<evidence type="ECO:0000259" key="4">
    <source>
        <dbReference type="Pfam" id="PF03328"/>
    </source>
</evidence>
<dbReference type="InterPro" id="IPR040442">
    <property type="entry name" value="Pyrv_kinase-like_dom_sf"/>
</dbReference>
<keyword evidence="2" id="KW-0479">Metal-binding</keyword>
<keyword evidence="6" id="KW-1185">Reference proteome</keyword>
<dbReference type="InterPro" id="IPR005000">
    <property type="entry name" value="Aldolase/citrate-lyase_domain"/>
</dbReference>
<reference evidence="6" key="1">
    <citation type="journal article" date="2019" name="Int. J. Syst. Evol. Microbiol.">
        <title>The Global Catalogue of Microorganisms (GCM) 10K type strain sequencing project: providing services to taxonomists for standard genome sequencing and annotation.</title>
        <authorList>
            <consortium name="The Broad Institute Genomics Platform"/>
            <consortium name="The Broad Institute Genome Sequencing Center for Infectious Disease"/>
            <person name="Wu L."/>
            <person name="Ma J."/>
        </authorList>
    </citation>
    <scope>NUCLEOTIDE SEQUENCE [LARGE SCALE GENOMIC DNA]</scope>
    <source>
        <strain evidence="6">CGMCC 1.12922</strain>
    </source>
</reference>
<dbReference type="InterPro" id="IPR015813">
    <property type="entry name" value="Pyrv/PenolPyrv_kinase-like_dom"/>
</dbReference>
<dbReference type="Proteomes" id="UP000617355">
    <property type="component" value="Unassembled WGS sequence"/>
</dbReference>
<comment type="caution">
    <text evidence="5">The sequence shown here is derived from an EMBL/GenBank/DDBJ whole genome shotgun (WGS) entry which is preliminary data.</text>
</comment>
<comment type="similarity">
    <text evidence="1">Belongs to the HpcH/HpaI aldolase family.</text>
</comment>
<evidence type="ECO:0000256" key="2">
    <source>
        <dbReference type="ARBA" id="ARBA00022723"/>
    </source>
</evidence>
<dbReference type="SUPFAM" id="SSF51621">
    <property type="entry name" value="Phosphoenolpyruvate/pyruvate domain"/>
    <property type="match status" value="1"/>
</dbReference>